<dbReference type="Proteomes" id="UP000004277">
    <property type="component" value="Unassembled WGS sequence"/>
</dbReference>
<reference evidence="1" key="1">
    <citation type="submission" date="2019-05" db="EMBL/GenBank/DDBJ databases">
        <title>Revised genome assembly of Burkholderiaceae (previously Ralstonia) sp. PBA.</title>
        <authorList>
            <person name="Gan H.M."/>
        </authorList>
    </citation>
    <scope>NUCLEOTIDE SEQUENCE</scope>
    <source>
        <strain evidence="1">PBA</strain>
    </source>
</reference>
<dbReference type="EMBL" id="AKCV02000022">
    <property type="protein sequence ID" value="TMS57669.1"/>
    <property type="molecule type" value="Genomic_DNA"/>
</dbReference>
<name>A0ACD3SNC5_9BURK</name>
<keyword evidence="2" id="KW-1185">Reference proteome</keyword>
<sequence length="244" mass="25478">MMTAVLTSVRNIEEARDAARAGADMIDLKEPRAGALGALPTNIVREVVDVIRTEHPALLLSATVGDLEAAALAEMEAMVEAIGACGVDYVKVGIAPGMHGHAALDHLATLPWRIVPVLLCDDGLDMALVEHACTQAFPAVMADTARKQAGSLFDCVPQGDLRALVEQVRGSGLQVGLAGALQLDDLPRLRGLAPDFAGFRSALCVAGRDSRLDPARVLQVRQGLQGAPSHGLPPHAQPGMEAAL</sequence>
<gene>
    <name evidence="1" type="ORF">MW7_012220</name>
</gene>
<proteinExistence type="predicted"/>
<accession>A0ACD3SNC5</accession>
<comment type="caution">
    <text evidence="1">The sequence shown here is derived from an EMBL/GenBank/DDBJ whole genome shotgun (WGS) entry which is preliminary data.</text>
</comment>
<protein>
    <submittedName>
        <fullName evidence="1">Uncharacterized protein</fullName>
    </submittedName>
</protein>
<evidence type="ECO:0000313" key="1">
    <source>
        <dbReference type="EMBL" id="TMS57669.1"/>
    </source>
</evidence>
<evidence type="ECO:0000313" key="2">
    <source>
        <dbReference type="Proteomes" id="UP000004277"/>
    </source>
</evidence>
<organism evidence="1 2">
    <name type="scientific">Imbroritus primus</name>
    <dbReference type="NCBI Taxonomy" id="3058603"/>
    <lineage>
        <taxon>Bacteria</taxon>
        <taxon>Pseudomonadati</taxon>
        <taxon>Pseudomonadota</taxon>
        <taxon>Betaproteobacteria</taxon>
        <taxon>Burkholderiales</taxon>
        <taxon>Burkholderiaceae</taxon>
        <taxon>Imbroritus</taxon>
    </lineage>
</organism>